<dbReference type="EMBL" id="JAODUO010000131">
    <property type="protein sequence ID" value="KAK2188467.1"/>
    <property type="molecule type" value="Genomic_DNA"/>
</dbReference>
<evidence type="ECO:0000313" key="2">
    <source>
        <dbReference type="Proteomes" id="UP001209878"/>
    </source>
</evidence>
<organism evidence="1 2">
    <name type="scientific">Ridgeia piscesae</name>
    <name type="common">Tubeworm</name>
    <dbReference type="NCBI Taxonomy" id="27915"/>
    <lineage>
        <taxon>Eukaryota</taxon>
        <taxon>Metazoa</taxon>
        <taxon>Spiralia</taxon>
        <taxon>Lophotrochozoa</taxon>
        <taxon>Annelida</taxon>
        <taxon>Polychaeta</taxon>
        <taxon>Sedentaria</taxon>
        <taxon>Canalipalpata</taxon>
        <taxon>Sabellida</taxon>
        <taxon>Siboglinidae</taxon>
        <taxon>Ridgeia</taxon>
    </lineage>
</organism>
<dbReference type="AlphaFoldDB" id="A0AAD9P5D9"/>
<keyword evidence="2" id="KW-1185">Reference proteome</keyword>
<gene>
    <name evidence="1" type="ORF">NP493_131g02030</name>
</gene>
<comment type="caution">
    <text evidence="1">The sequence shown here is derived from an EMBL/GenBank/DDBJ whole genome shotgun (WGS) entry which is preliminary data.</text>
</comment>
<reference evidence="1" key="1">
    <citation type="journal article" date="2023" name="Mol. Biol. Evol.">
        <title>Third-Generation Sequencing Reveals the Adaptive Role of the Epigenome in Three Deep-Sea Polychaetes.</title>
        <authorList>
            <person name="Perez M."/>
            <person name="Aroh O."/>
            <person name="Sun Y."/>
            <person name="Lan Y."/>
            <person name="Juniper S.K."/>
            <person name="Young C.R."/>
            <person name="Angers B."/>
            <person name="Qian P.Y."/>
        </authorList>
    </citation>
    <scope>NUCLEOTIDE SEQUENCE</scope>
    <source>
        <strain evidence="1">R07B-5</strain>
    </source>
</reference>
<protein>
    <submittedName>
        <fullName evidence="1">Uncharacterized protein</fullName>
    </submittedName>
</protein>
<name>A0AAD9P5D9_RIDPI</name>
<dbReference type="Proteomes" id="UP001209878">
    <property type="component" value="Unassembled WGS sequence"/>
</dbReference>
<proteinExistence type="predicted"/>
<evidence type="ECO:0000313" key="1">
    <source>
        <dbReference type="EMBL" id="KAK2188467.1"/>
    </source>
</evidence>
<sequence length="69" mass="7537">MITTSVQPTIYHKSIHNLSCIYRKSIISKLWPEGIPFRVNRIYCIIDTAPIIGATAISQGAMSTIAGCA</sequence>
<accession>A0AAD9P5D9</accession>